<dbReference type="PANTHER" id="PTHR32099">
    <property type="entry name" value="CYSTEINE-RICH REPEAT SECRETORY PROTEIN"/>
    <property type="match status" value="1"/>
</dbReference>
<dbReference type="Proteomes" id="UP001189624">
    <property type="component" value="Chromosome 10"/>
</dbReference>
<dbReference type="InterPro" id="IPR002902">
    <property type="entry name" value="GNK2"/>
</dbReference>
<evidence type="ECO:0000256" key="2">
    <source>
        <dbReference type="ARBA" id="ARBA00022737"/>
    </source>
</evidence>
<protein>
    <recommendedName>
        <fullName evidence="4">Gnk2-homologous domain-containing protein</fullName>
    </recommendedName>
</protein>
<dbReference type="EMBL" id="OY731407">
    <property type="protein sequence ID" value="CAJ1977272.1"/>
    <property type="molecule type" value="Genomic_DNA"/>
</dbReference>
<evidence type="ECO:0000313" key="6">
    <source>
        <dbReference type="Proteomes" id="UP001189624"/>
    </source>
</evidence>
<feature type="chain" id="PRO_5041667034" description="Gnk2-homologous domain-containing protein" evidence="3">
    <location>
        <begin position="23"/>
        <end position="195"/>
    </location>
</feature>
<feature type="domain" description="Gnk2-homologous" evidence="4">
    <location>
        <begin position="34"/>
        <end position="140"/>
    </location>
</feature>
<keyword evidence="1 3" id="KW-0732">Signal</keyword>
<accession>A0AA86W2M6</accession>
<organism evidence="5 6">
    <name type="scientific">Sphenostylis stenocarpa</name>
    <dbReference type="NCBI Taxonomy" id="92480"/>
    <lineage>
        <taxon>Eukaryota</taxon>
        <taxon>Viridiplantae</taxon>
        <taxon>Streptophyta</taxon>
        <taxon>Embryophyta</taxon>
        <taxon>Tracheophyta</taxon>
        <taxon>Spermatophyta</taxon>
        <taxon>Magnoliopsida</taxon>
        <taxon>eudicotyledons</taxon>
        <taxon>Gunneridae</taxon>
        <taxon>Pentapetalae</taxon>
        <taxon>rosids</taxon>
        <taxon>fabids</taxon>
        <taxon>Fabales</taxon>
        <taxon>Fabaceae</taxon>
        <taxon>Papilionoideae</taxon>
        <taxon>50 kb inversion clade</taxon>
        <taxon>NPAAA clade</taxon>
        <taxon>indigoferoid/millettioid clade</taxon>
        <taxon>Phaseoleae</taxon>
        <taxon>Sphenostylis</taxon>
    </lineage>
</organism>
<gene>
    <name evidence="5" type="ORF">AYBTSS11_LOCUS29425</name>
</gene>
<dbReference type="Gene3D" id="3.30.430.20">
    <property type="entry name" value="Gnk2 domain, C-X8-C-X2-C motif"/>
    <property type="match status" value="1"/>
</dbReference>
<keyword evidence="2" id="KW-0677">Repeat</keyword>
<proteinExistence type="predicted"/>
<name>A0AA86W2M6_9FABA</name>
<evidence type="ECO:0000259" key="4">
    <source>
        <dbReference type="PROSITE" id="PS51473"/>
    </source>
</evidence>
<feature type="signal peptide" evidence="3">
    <location>
        <begin position="1"/>
        <end position="22"/>
    </location>
</feature>
<reference evidence="5" key="1">
    <citation type="submission" date="2023-10" db="EMBL/GenBank/DDBJ databases">
        <authorList>
            <person name="Domelevo Entfellner J.-B."/>
        </authorList>
    </citation>
    <scope>NUCLEOTIDE SEQUENCE</scope>
</reference>
<evidence type="ECO:0000313" key="5">
    <source>
        <dbReference type="EMBL" id="CAJ1977272.1"/>
    </source>
</evidence>
<dbReference type="PROSITE" id="PS51473">
    <property type="entry name" value="GNK2"/>
    <property type="match status" value="1"/>
</dbReference>
<dbReference type="Pfam" id="PF01657">
    <property type="entry name" value="Stress-antifung"/>
    <property type="match status" value="1"/>
</dbReference>
<dbReference type="InterPro" id="IPR038408">
    <property type="entry name" value="GNK2_sf"/>
</dbReference>
<evidence type="ECO:0000256" key="3">
    <source>
        <dbReference type="SAM" id="SignalP"/>
    </source>
</evidence>
<dbReference type="AlphaFoldDB" id="A0AA86W2M6"/>
<sequence>MASFHIFILHLTFFSLFLRCSPSPIIQAATHEGPKAFYNCTRNSTFASYSAAYRSNVKTLLDWLSSNVTNNAGFYNTTVASEHTADTVYGSFLCTRVSSPKLCQQCVIEASKLISLLCTVAKEAMVWYEVCYVRYSDRRFFSTVEESPKVSFMNDQDYVGQVGRFNNIVWDMLNDLRGEASSSSNKSADKSEHHR</sequence>
<dbReference type="CDD" id="cd23509">
    <property type="entry name" value="Gnk2-like"/>
    <property type="match status" value="1"/>
</dbReference>
<keyword evidence="6" id="KW-1185">Reference proteome</keyword>
<dbReference type="PANTHER" id="PTHR32099:SF110">
    <property type="entry name" value="CYSTEINE-RICH RECEPTOR-KINASE-LIKE PROTEIN"/>
    <property type="match status" value="1"/>
</dbReference>
<evidence type="ECO:0000256" key="1">
    <source>
        <dbReference type="ARBA" id="ARBA00022729"/>
    </source>
</evidence>
<dbReference type="Gramene" id="rna-AYBTSS11_LOCUS29425">
    <property type="protein sequence ID" value="CAJ1977272.1"/>
    <property type="gene ID" value="gene-AYBTSS11_LOCUS29425"/>
</dbReference>